<name>A0AA86V0T7_9EUKA</name>
<evidence type="ECO:0008006" key="5">
    <source>
        <dbReference type="Google" id="ProtNLM"/>
    </source>
</evidence>
<dbReference type="EMBL" id="CAXDID020000219">
    <property type="protein sequence ID" value="CAL6058137.1"/>
    <property type="molecule type" value="Genomic_DNA"/>
</dbReference>
<reference evidence="3 4" key="2">
    <citation type="submission" date="2024-07" db="EMBL/GenBank/DDBJ databases">
        <authorList>
            <person name="Akdeniz Z."/>
        </authorList>
    </citation>
    <scope>NUCLEOTIDE SEQUENCE [LARGE SCALE GENOMIC DNA]</scope>
</reference>
<protein>
    <recommendedName>
        <fullName evidence="5">Transmembrane protein</fullName>
    </recommendedName>
</protein>
<sequence>MIYCLFLTLSESYDCFSKNVQLNGIQSEYALYLTMDFDNESATCAQYVGMPLMATLTFENENTIPAAMTQYLSTLGNVKSLSIKFTFDSTNFFKIMENSAVNYLIVLRSQFNFAGTIPFVNHVTFDSRHCWDQVTFSVDSDFAFNISVLPLACTISKQVSVYLDYFNESWIGIPILPQAPSALPNFQTGDYFINNVKYFNTDSVFDPTNALLITNFVKFFKKNLKTQLRLRIEETDPTLYIKQVFLSTINTYSNYFTKNCYTAVNQNELQENYSFMSANTQQIFDCGQLISGVIDVKIDQIDYSDKQAAVSTKTIQLAEIKTVNGLKMDFNASIKVNDEQYQYLTLIQFIDAQGVTVQTMYFQGTSILSCFHQMQPLVYENLMCLKIYPKTTQTCKTLFQTNLTGTFRGIYTPENANDKITYFWLTQNSKIDLESNSGYQKVCYTETDESGQYQGTKATGSFNDRIKAFYNKCYMKESTCEVSFYGLKETIFMNTNQIMNYQTKSTFIWVSIAGVIAVICGISGIAFVNYRSSQ</sequence>
<organism evidence="2">
    <name type="scientific">Hexamita inflata</name>
    <dbReference type="NCBI Taxonomy" id="28002"/>
    <lineage>
        <taxon>Eukaryota</taxon>
        <taxon>Metamonada</taxon>
        <taxon>Diplomonadida</taxon>
        <taxon>Hexamitidae</taxon>
        <taxon>Hexamitinae</taxon>
        <taxon>Hexamita</taxon>
    </lineage>
</organism>
<evidence type="ECO:0000313" key="3">
    <source>
        <dbReference type="EMBL" id="CAL6058137.1"/>
    </source>
</evidence>
<evidence type="ECO:0000313" key="4">
    <source>
        <dbReference type="Proteomes" id="UP001642409"/>
    </source>
</evidence>
<evidence type="ECO:0000313" key="2">
    <source>
        <dbReference type="EMBL" id="CAI9972026.1"/>
    </source>
</evidence>
<feature type="transmembrane region" description="Helical" evidence="1">
    <location>
        <begin position="507"/>
        <end position="530"/>
    </location>
</feature>
<keyword evidence="1" id="KW-0812">Transmembrane</keyword>
<gene>
    <name evidence="3" type="ORF">HINF_LOCUS48027</name>
    <name evidence="2" type="ORF">HINF_LOCUS59671</name>
</gene>
<reference evidence="2" key="1">
    <citation type="submission" date="2023-06" db="EMBL/GenBank/DDBJ databases">
        <authorList>
            <person name="Kurt Z."/>
        </authorList>
    </citation>
    <scope>NUCLEOTIDE SEQUENCE</scope>
</reference>
<dbReference type="AlphaFoldDB" id="A0AA86V0T7"/>
<dbReference type="Proteomes" id="UP001642409">
    <property type="component" value="Unassembled WGS sequence"/>
</dbReference>
<keyword evidence="1" id="KW-0472">Membrane</keyword>
<comment type="caution">
    <text evidence="2">The sequence shown here is derived from an EMBL/GenBank/DDBJ whole genome shotgun (WGS) entry which is preliminary data.</text>
</comment>
<proteinExistence type="predicted"/>
<keyword evidence="4" id="KW-1185">Reference proteome</keyword>
<accession>A0AA86V0T7</accession>
<dbReference type="EMBL" id="CATOUU010001103">
    <property type="protein sequence ID" value="CAI9972026.1"/>
    <property type="molecule type" value="Genomic_DNA"/>
</dbReference>
<evidence type="ECO:0000256" key="1">
    <source>
        <dbReference type="SAM" id="Phobius"/>
    </source>
</evidence>
<keyword evidence="1" id="KW-1133">Transmembrane helix</keyword>